<evidence type="ECO:0000256" key="1">
    <source>
        <dbReference type="SAM" id="MobiDB-lite"/>
    </source>
</evidence>
<dbReference type="EMBL" id="LMXB01000118">
    <property type="protein sequence ID" value="KUO15230.1"/>
    <property type="molecule type" value="Genomic_DNA"/>
</dbReference>
<name>A0A117RXR7_9ACTN</name>
<feature type="compositionally biased region" description="Polar residues" evidence="1">
    <location>
        <begin position="104"/>
        <end position="113"/>
    </location>
</feature>
<comment type="caution">
    <text evidence="2">The sequence shown here is derived from an EMBL/GenBank/DDBJ whole genome shotgun (WGS) entry which is preliminary data.</text>
</comment>
<gene>
    <name evidence="2" type="ORF">AQJ91_42505</name>
</gene>
<keyword evidence="3" id="KW-1185">Reference proteome</keyword>
<dbReference type="Proteomes" id="UP000053260">
    <property type="component" value="Unassembled WGS sequence"/>
</dbReference>
<evidence type="ECO:0000313" key="2">
    <source>
        <dbReference type="EMBL" id="KUO15230.1"/>
    </source>
</evidence>
<feature type="region of interest" description="Disordered" evidence="1">
    <location>
        <begin position="76"/>
        <end position="113"/>
    </location>
</feature>
<sequence length="113" mass="12360">MTSTPIRILRGPGGEVEVEGPYDAFAASVLARAGFETYPTLRGQWVRLPFDLGRTWENDRATWAADMLTAACYNVDLDPDLRSSPPGTSTPPSAPHRTKAAMTAQPTRRGSRR</sequence>
<accession>A0A117RXR7</accession>
<proteinExistence type="predicted"/>
<dbReference type="RefSeq" id="WP_067033639.1">
    <property type="nucleotide sequence ID" value="NZ_KQ949120.1"/>
</dbReference>
<evidence type="ECO:0000313" key="3">
    <source>
        <dbReference type="Proteomes" id="UP000053260"/>
    </source>
</evidence>
<dbReference type="AlphaFoldDB" id="A0A117RXR7"/>
<dbReference type="OrthoDB" id="4218226at2"/>
<protein>
    <submittedName>
        <fullName evidence="2">Uncharacterized protein</fullName>
    </submittedName>
</protein>
<dbReference type="STRING" id="909626.AQJ91_42505"/>
<organism evidence="2 3">
    <name type="scientific">Streptomyces dysideae</name>
    <dbReference type="NCBI Taxonomy" id="909626"/>
    <lineage>
        <taxon>Bacteria</taxon>
        <taxon>Bacillati</taxon>
        <taxon>Actinomycetota</taxon>
        <taxon>Actinomycetes</taxon>
        <taxon>Kitasatosporales</taxon>
        <taxon>Streptomycetaceae</taxon>
        <taxon>Streptomyces</taxon>
    </lineage>
</organism>
<reference evidence="2 3" key="1">
    <citation type="submission" date="2015-10" db="EMBL/GenBank/DDBJ databases">
        <title>Draft genome sequence of Streptomyces sp. RV15, isolated from a marine sponge.</title>
        <authorList>
            <person name="Ruckert C."/>
            <person name="Abdelmohsen U.R."/>
            <person name="Winkler A."/>
            <person name="Hentschel U."/>
            <person name="Kalinowski J."/>
            <person name="Kampfer P."/>
            <person name="Glaeser S."/>
        </authorList>
    </citation>
    <scope>NUCLEOTIDE SEQUENCE [LARGE SCALE GENOMIC DNA]</scope>
    <source>
        <strain evidence="2 3">RV15</strain>
    </source>
</reference>